<dbReference type="PROSITE" id="PS51430">
    <property type="entry name" value="KAIA_N"/>
    <property type="match status" value="1"/>
</dbReference>
<accession>A0A7C3PHR9</accession>
<dbReference type="InterPro" id="IPR011006">
    <property type="entry name" value="CheY-like_superfamily"/>
</dbReference>
<dbReference type="GO" id="GO:0007623">
    <property type="term" value="P:circadian rhythm"/>
    <property type="evidence" value="ECO:0007669"/>
    <property type="project" value="InterPro"/>
</dbReference>
<gene>
    <name evidence="5" type="ORF">ENR64_11090</name>
</gene>
<dbReference type="Gene3D" id="1.10.1240.30">
    <property type="entry name" value="KaiA/RbsU domain"/>
    <property type="match status" value="1"/>
</dbReference>
<dbReference type="InterPro" id="IPR020856">
    <property type="entry name" value="Circadian_clock_protein_KaiA_C"/>
</dbReference>
<dbReference type="Gene3D" id="3.40.50.2300">
    <property type="match status" value="1"/>
</dbReference>
<evidence type="ECO:0000256" key="1">
    <source>
        <dbReference type="ARBA" id="ARBA00023108"/>
    </source>
</evidence>
<sequence length="289" mass="33319">MRSLLSICIFVKQDALLQLVVEQLHPDFYTYSVTKSFKEFCHVIEQEKQQIDCLILQDDADLTSTANWLHGQATLLPAVLLQLTGVDRAINIPETSPAFTYHTAEVLVTSEHLLELPDQIQSAIAQFLNLSPACRLTPSAANDVTTDLTTQNFLMLQQRRLAEKLKARLGYLGVYYKRNSKSFFRHLSEEDKKDFLEQLKAEYREIVLLYFADDGTLNQRIDEFVNTAFFADISVSQIVETHMELMDEFSKQLKLEGRSEEILLDYRLTLIDTIAHLCEMYRRSIPRES</sequence>
<proteinExistence type="predicted"/>
<dbReference type="InterPro" id="IPR017944">
    <property type="entry name" value="KaiA/RbsU_helical_domain_sf"/>
</dbReference>
<dbReference type="Pfam" id="PF07688">
    <property type="entry name" value="KaiA"/>
    <property type="match status" value="1"/>
</dbReference>
<evidence type="ECO:0000259" key="4">
    <source>
        <dbReference type="PROSITE" id="PS51431"/>
    </source>
</evidence>
<dbReference type="SUPFAM" id="SSF101215">
    <property type="entry name" value="KaiA/RbsU domain"/>
    <property type="match status" value="1"/>
</dbReference>
<dbReference type="SMART" id="SM01247">
    <property type="entry name" value="KaiA"/>
    <property type="match status" value="1"/>
</dbReference>
<feature type="domain" description="KaiA C-terminal" evidence="4">
    <location>
        <begin position="179"/>
        <end position="287"/>
    </location>
</feature>
<comment type="caution">
    <text evidence="5">The sequence shown here is derived from an EMBL/GenBank/DDBJ whole genome shotgun (WGS) entry which is preliminary data.</text>
</comment>
<dbReference type="InterPro" id="IPR020844">
    <property type="entry name" value="Circadian_clock_KaiA_N"/>
</dbReference>
<dbReference type="SUPFAM" id="SSF52172">
    <property type="entry name" value="CheY-like"/>
    <property type="match status" value="1"/>
</dbReference>
<feature type="domain" description="KaiA N-terminal" evidence="3">
    <location>
        <begin position="1"/>
        <end position="169"/>
    </location>
</feature>
<evidence type="ECO:0000259" key="3">
    <source>
        <dbReference type="PROSITE" id="PS51430"/>
    </source>
</evidence>
<dbReference type="PROSITE" id="PS51431">
    <property type="entry name" value="KAIA_C"/>
    <property type="match status" value="1"/>
</dbReference>
<keyword evidence="1" id="KW-0090">Biological rhythms</keyword>
<dbReference type="Pfam" id="PF21714">
    <property type="entry name" value="KaiA_N"/>
    <property type="match status" value="1"/>
</dbReference>
<organism evidence="5">
    <name type="scientific">Oscillatoriales cyanobacterium SpSt-418</name>
    <dbReference type="NCBI Taxonomy" id="2282169"/>
    <lineage>
        <taxon>Bacteria</taxon>
        <taxon>Bacillati</taxon>
        <taxon>Cyanobacteriota</taxon>
        <taxon>Cyanophyceae</taxon>
        <taxon>Oscillatoriophycideae</taxon>
        <taxon>Oscillatoriales</taxon>
    </lineage>
</organism>
<dbReference type="EMBL" id="DSRU01000162">
    <property type="protein sequence ID" value="HFM98280.1"/>
    <property type="molecule type" value="Genomic_DNA"/>
</dbReference>
<protein>
    <recommendedName>
        <fullName evidence="2">Circadian clock oscillator protein KaiA</fullName>
    </recommendedName>
</protein>
<dbReference type="InterPro" id="IPR011648">
    <property type="entry name" value="Circadian_clock_KaiA"/>
</dbReference>
<name>A0A7C3PHR9_9CYAN</name>
<evidence type="ECO:0000256" key="2">
    <source>
        <dbReference type="ARBA" id="ARBA00034852"/>
    </source>
</evidence>
<dbReference type="AlphaFoldDB" id="A0A7C3PHR9"/>
<reference evidence="5" key="1">
    <citation type="journal article" date="2020" name="mSystems">
        <title>Genome- and Community-Level Interaction Insights into Carbon Utilization and Element Cycling Functions of Hydrothermarchaeota in Hydrothermal Sediment.</title>
        <authorList>
            <person name="Zhou Z."/>
            <person name="Liu Y."/>
            <person name="Xu W."/>
            <person name="Pan J."/>
            <person name="Luo Z.H."/>
            <person name="Li M."/>
        </authorList>
    </citation>
    <scope>NUCLEOTIDE SEQUENCE [LARGE SCALE GENOMIC DNA]</scope>
    <source>
        <strain evidence="5">SpSt-418</strain>
    </source>
</reference>
<evidence type="ECO:0000313" key="5">
    <source>
        <dbReference type="EMBL" id="HFM98280.1"/>
    </source>
</evidence>